<protein>
    <submittedName>
        <fullName evidence="2">Uncharacterized protein</fullName>
    </submittedName>
</protein>
<name>A0A0F1B6F1_9ENTR</name>
<evidence type="ECO:0000313" key="2">
    <source>
        <dbReference type="EMBL" id="KJN29807.1"/>
    </source>
</evidence>
<evidence type="ECO:0000313" key="3">
    <source>
        <dbReference type="Proteomes" id="UP000033352"/>
    </source>
</evidence>
<dbReference type="Proteomes" id="UP000033352">
    <property type="component" value="Unassembled WGS sequence"/>
</dbReference>
<dbReference type="RefSeq" id="WP_045285056.1">
    <property type="nucleotide sequence ID" value="NZ_JAMGNB010000001.1"/>
</dbReference>
<dbReference type="AlphaFoldDB" id="A0A0F1B6F1"/>
<feature type="transmembrane region" description="Helical" evidence="1">
    <location>
        <begin position="12"/>
        <end position="32"/>
    </location>
</feature>
<gene>
    <name evidence="2" type="ORF">SS37_06470</name>
</gene>
<dbReference type="PATRIC" id="fig|1619248.3.peg.205"/>
<dbReference type="OrthoDB" id="6613997at2"/>
<proteinExistence type="predicted"/>
<sequence length="133" mass="15347">MQQERGFKKRYILIPVLFALAYAGWVFCFMNFPVEQELRSKVKVNNWAVLYVTQANAGAMTSYTYHYYLLDAKTKEAEFLSQIDQATPFMVTNDPEVKIDVKDDGVYLHVRGDVYSFHNTSKLANILLDASPY</sequence>
<dbReference type="EMBL" id="JZYX01000010">
    <property type="protein sequence ID" value="KJN29807.1"/>
    <property type="molecule type" value="Genomic_DNA"/>
</dbReference>
<evidence type="ECO:0000256" key="1">
    <source>
        <dbReference type="SAM" id="Phobius"/>
    </source>
</evidence>
<organism evidence="2 3">
    <name type="scientific">Enterobacter sichuanensis</name>
    <dbReference type="NCBI Taxonomy" id="2071710"/>
    <lineage>
        <taxon>Bacteria</taxon>
        <taxon>Pseudomonadati</taxon>
        <taxon>Pseudomonadota</taxon>
        <taxon>Gammaproteobacteria</taxon>
        <taxon>Enterobacterales</taxon>
        <taxon>Enterobacteriaceae</taxon>
        <taxon>Enterobacter</taxon>
        <taxon>Enterobacter cloacae complex</taxon>
    </lineage>
</organism>
<reference evidence="2 3" key="1">
    <citation type="submission" date="2015-03" db="EMBL/GenBank/DDBJ databases">
        <authorList>
            <person name="McCorrison J."/>
            <person name="Sanka R."/>
            <person name="Adams M."/>
            <person name="Brinkac L."/>
            <person name="Nierman W."/>
            <person name="Sutton G."/>
            <person name="Nelson K."/>
            <person name="Kiedrowski L."/>
            <person name="Guerrero D."/>
            <person name="Bonomo R."/>
        </authorList>
    </citation>
    <scope>NUCLEOTIDE SEQUENCE [LARGE SCALE GENOMIC DNA]</scope>
    <source>
        <strain evidence="2 3">35699</strain>
    </source>
</reference>
<comment type="caution">
    <text evidence="2">The sequence shown here is derived from an EMBL/GenBank/DDBJ whole genome shotgun (WGS) entry which is preliminary data.</text>
</comment>
<keyword evidence="1" id="KW-1133">Transmembrane helix</keyword>
<keyword evidence="1" id="KW-0812">Transmembrane</keyword>
<keyword evidence="1" id="KW-0472">Membrane</keyword>
<accession>A0A0F1B6F1</accession>